<dbReference type="GO" id="GO:0006414">
    <property type="term" value="P:translational elongation"/>
    <property type="evidence" value="ECO:0007669"/>
    <property type="project" value="TreeGrafter"/>
</dbReference>
<dbReference type="CDD" id="cd03181">
    <property type="entry name" value="GST_C_EF1Bgamma_like"/>
    <property type="match status" value="1"/>
</dbReference>
<dbReference type="Pfam" id="PF00043">
    <property type="entry name" value="GST_C"/>
    <property type="match status" value="1"/>
</dbReference>
<dbReference type="PANTHER" id="PTHR43986">
    <property type="entry name" value="ELONGATION FACTOR 1-GAMMA"/>
    <property type="match status" value="1"/>
</dbReference>
<feature type="domain" description="GST N-terminal" evidence="4">
    <location>
        <begin position="12"/>
        <end position="94"/>
    </location>
</feature>
<dbReference type="FunFam" id="1.20.1050.10:FF:000006">
    <property type="entry name" value="Elongation factor 1 gamma"/>
    <property type="match status" value="1"/>
</dbReference>
<dbReference type="GO" id="GO:0005634">
    <property type="term" value="C:nucleus"/>
    <property type="evidence" value="ECO:0007669"/>
    <property type="project" value="TreeGrafter"/>
</dbReference>
<evidence type="ECO:0000256" key="3">
    <source>
        <dbReference type="RuleBase" id="RU003494"/>
    </source>
</evidence>
<dbReference type="InterPro" id="IPR004046">
    <property type="entry name" value="GST_C"/>
</dbReference>
<evidence type="ECO:0008006" key="7">
    <source>
        <dbReference type="Google" id="ProtNLM"/>
    </source>
</evidence>
<dbReference type="PANTHER" id="PTHR43986:SF1">
    <property type="entry name" value="ELONGATION FACTOR 1-GAMMA"/>
    <property type="match status" value="1"/>
</dbReference>
<dbReference type="Pfam" id="PF02798">
    <property type="entry name" value="GST_N"/>
    <property type="match status" value="1"/>
</dbReference>
<dbReference type="InterPro" id="IPR036249">
    <property type="entry name" value="Thioredoxin-like_sf"/>
</dbReference>
<dbReference type="FunFam" id="3.40.30.10:FF:000148">
    <property type="entry name" value="Elongation factor 1B gamma"/>
    <property type="match status" value="1"/>
</dbReference>
<dbReference type="PROSITE" id="PS50404">
    <property type="entry name" value="GST_NTER"/>
    <property type="match status" value="1"/>
</dbReference>
<organism evidence="6">
    <name type="scientific">Pycnococcus provasolii</name>
    <dbReference type="NCBI Taxonomy" id="41880"/>
    <lineage>
        <taxon>Eukaryota</taxon>
        <taxon>Viridiplantae</taxon>
        <taxon>Chlorophyta</taxon>
        <taxon>Pseudoscourfieldiophyceae</taxon>
        <taxon>Pseudoscourfieldiales</taxon>
        <taxon>Pycnococcaceae</taxon>
        <taxon>Pycnococcus</taxon>
    </lineage>
</organism>
<dbReference type="EMBL" id="HBGR01011642">
    <property type="protein sequence ID" value="CAD9391241.1"/>
    <property type="molecule type" value="Transcribed_RNA"/>
</dbReference>
<evidence type="ECO:0000256" key="1">
    <source>
        <dbReference type="ARBA" id="ARBA00003468"/>
    </source>
</evidence>
<dbReference type="Gene3D" id="3.40.30.10">
    <property type="entry name" value="Glutaredoxin"/>
    <property type="match status" value="1"/>
</dbReference>
<reference evidence="6" key="1">
    <citation type="submission" date="2021-01" db="EMBL/GenBank/DDBJ databases">
        <authorList>
            <person name="Corre E."/>
            <person name="Pelletier E."/>
            <person name="Niang G."/>
            <person name="Scheremetjew M."/>
            <person name="Finn R."/>
            <person name="Kale V."/>
            <person name="Holt S."/>
            <person name="Cochrane G."/>
            <person name="Meng A."/>
            <person name="Brown T."/>
            <person name="Cohen L."/>
        </authorList>
    </citation>
    <scope>NUCLEOTIDE SEQUENCE</scope>
    <source>
        <strain evidence="6">RCC733</strain>
    </source>
</reference>
<proteinExistence type="inferred from homology"/>
<evidence type="ECO:0000259" key="4">
    <source>
        <dbReference type="PROSITE" id="PS50404"/>
    </source>
</evidence>
<comment type="subunit">
    <text evidence="2">EF-1 is composed of four subunits: alpha, beta, delta, and gamma.</text>
</comment>
<dbReference type="SFLD" id="SFLDG00358">
    <property type="entry name" value="Main_(cytGST)"/>
    <property type="match status" value="1"/>
</dbReference>
<evidence type="ECO:0000259" key="5">
    <source>
        <dbReference type="PROSITE" id="PS50405"/>
    </source>
</evidence>
<dbReference type="SUPFAM" id="SSF47616">
    <property type="entry name" value="GST C-terminal domain-like"/>
    <property type="match status" value="1"/>
</dbReference>
<evidence type="ECO:0000256" key="2">
    <source>
        <dbReference type="ARBA" id="ARBA00011237"/>
    </source>
</evidence>
<feature type="domain" description="GST C-terminal" evidence="5">
    <location>
        <begin position="100"/>
        <end position="224"/>
    </location>
</feature>
<gene>
    <name evidence="6" type="ORF">PPRO1471_LOCUS7734</name>
</gene>
<dbReference type="InterPro" id="IPR036282">
    <property type="entry name" value="Glutathione-S-Trfase_C_sf"/>
</dbReference>
<dbReference type="GO" id="GO:0005737">
    <property type="term" value="C:cytoplasm"/>
    <property type="evidence" value="ECO:0007669"/>
    <property type="project" value="TreeGrafter"/>
</dbReference>
<dbReference type="PROSITE" id="PS50405">
    <property type="entry name" value="GST_CTER"/>
    <property type="match status" value="1"/>
</dbReference>
<dbReference type="InterPro" id="IPR004045">
    <property type="entry name" value="Glutathione_S-Trfase_N"/>
</dbReference>
<dbReference type="InterPro" id="IPR040079">
    <property type="entry name" value="Glutathione_S-Trfase"/>
</dbReference>
<accession>A0A7S2BAM4</accession>
<name>A0A7S2BAM4_9CHLO</name>
<evidence type="ECO:0000313" key="6">
    <source>
        <dbReference type="EMBL" id="CAD9391241.1"/>
    </source>
</evidence>
<dbReference type="CDD" id="cd03044">
    <property type="entry name" value="GST_N_EF1Bgamma"/>
    <property type="match status" value="1"/>
</dbReference>
<protein>
    <recommendedName>
        <fullName evidence="7">Glutathione transferase</fullName>
    </recommendedName>
</protein>
<comment type="similarity">
    <text evidence="3">Belongs to the GST superfamily.</text>
</comment>
<dbReference type="SFLD" id="SFLDS00019">
    <property type="entry name" value="Glutathione_Transferase_(cytos"/>
    <property type="match status" value="1"/>
</dbReference>
<dbReference type="SUPFAM" id="SSF52833">
    <property type="entry name" value="Thioredoxin-like"/>
    <property type="match status" value="1"/>
</dbReference>
<sequence length="224" mass="24540">MILVPSAKRCITPMKLYTYPNGKNAAKSLVAAQLVGVKIELPPFQMGVTNKTPEFLAKKNPHGKVPVLELDDGRCIFESNAIARYVARLGGDSAKLFGTSTWDLGQVEMWIDVSTNEIDAPLNSWVLPIKGVWPKDAAKEKAAQEAVRKGLAVLEKHLMTHTYLVGDTVTLADIVCVCNLFPGFTVPGVFDANFRKGFPNTTRYFTTVVNQPAFKKVLGEAKLC</sequence>
<dbReference type="InterPro" id="IPR050802">
    <property type="entry name" value="EF-GSTs"/>
</dbReference>
<comment type="function">
    <text evidence="1">Probably plays a role in anchoring the complex to other cellular components.</text>
</comment>
<dbReference type="Gene3D" id="1.20.1050.10">
    <property type="match status" value="1"/>
</dbReference>
<dbReference type="InterPro" id="IPR010987">
    <property type="entry name" value="Glutathione-S-Trfase_C-like"/>
</dbReference>
<dbReference type="AlphaFoldDB" id="A0A7S2BAM4"/>